<evidence type="ECO:0000313" key="4">
    <source>
        <dbReference type="Proteomes" id="UP000019030"/>
    </source>
</evidence>
<reference evidence="3 4" key="1">
    <citation type="submission" date="2014-01" db="EMBL/GenBank/DDBJ databases">
        <title>Isolation of Serratia multitudinisentens RB-25 from Ex-Landfill site.</title>
        <authorList>
            <person name="Robson E.H.J."/>
        </authorList>
    </citation>
    <scope>NUCLEOTIDE SEQUENCE [LARGE SCALE GENOMIC DNA]</scope>
    <source>
        <strain evidence="3 4">RB-25</strain>
    </source>
</reference>
<feature type="domain" description="HTH luxR-type" evidence="2">
    <location>
        <begin position="144"/>
        <end position="203"/>
    </location>
</feature>
<protein>
    <recommendedName>
        <fullName evidence="2">HTH luxR-type domain-containing protein</fullName>
    </recommendedName>
</protein>
<dbReference type="GO" id="GO:0003677">
    <property type="term" value="F:DNA binding"/>
    <property type="evidence" value="ECO:0007669"/>
    <property type="project" value="UniProtKB-KW"/>
</dbReference>
<dbReference type="OrthoDB" id="6497033at2"/>
<keyword evidence="4" id="KW-1185">Reference proteome</keyword>
<dbReference type="eggNOG" id="ENOG503073Z">
    <property type="taxonomic scope" value="Bacteria"/>
</dbReference>
<dbReference type="SUPFAM" id="SSF46894">
    <property type="entry name" value="C-terminal effector domain of the bipartite response regulators"/>
    <property type="match status" value="1"/>
</dbReference>
<dbReference type="RefSeq" id="WP_024912126.1">
    <property type="nucleotide sequence ID" value="NZ_CP007044.2"/>
</dbReference>
<dbReference type="AlphaFoldDB" id="W0LLJ2"/>
<evidence type="ECO:0000259" key="2">
    <source>
        <dbReference type="PROSITE" id="PS50043"/>
    </source>
</evidence>
<dbReference type="GO" id="GO:0006355">
    <property type="term" value="P:regulation of DNA-templated transcription"/>
    <property type="evidence" value="ECO:0007669"/>
    <property type="project" value="InterPro"/>
</dbReference>
<dbReference type="InterPro" id="IPR016032">
    <property type="entry name" value="Sig_transdc_resp-reg_C-effctor"/>
</dbReference>
<dbReference type="PRINTS" id="PR00038">
    <property type="entry name" value="HTHLUXR"/>
</dbReference>
<dbReference type="SMART" id="SM00421">
    <property type="entry name" value="HTH_LUXR"/>
    <property type="match status" value="1"/>
</dbReference>
<evidence type="ECO:0000313" key="3">
    <source>
        <dbReference type="EMBL" id="AHG22875.1"/>
    </source>
</evidence>
<dbReference type="EMBL" id="CP007044">
    <property type="protein sequence ID" value="AHG22875.1"/>
    <property type="molecule type" value="Genomic_DNA"/>
</dbReference>
<name>W0LLJ2_9GAMM</name>
<dbReference type="STRING" id="1441930.Z042_16610"/>
<dbReference type="KEGG" id="sfo:Z042_16610"/>
<accession>W0LLJ2</accession>
<dbReference type="InterPro" id="IPR036388">
    <property type="entry name" value="WH-like_DNA-bd_sf"/>
</dbReference>
<dbReference type="HOGENOM" id="CLU_106723_0_0_6"/>
<evidence type="ECO:0000256" key="1">
    <source>
        <dbReference type="ARBA" id="ARBA00023125"/>
    </source>
</evidence>
<dbReference type="Proteomes" id="UP000019030">
    <property type="component" value="Chromosome"/>
</dbReference>
<dbReference type="Gene3D" id="1.10.10.10">
    <property type="entry name" value="Winged helix-like DNA-binding domain superfamily/Winged helix DNA-binding domain"/>
    <property type="match status" value="1"/>
</dbReference>
<organism evidence="3 4">
    <name type="scientific">Chania multitudinisentens RB-25</name>
    <dbReference type="NCBI Taxonomy" id="1441930"/>
    <lineage>
        <taxon>Bacteria</taxon>
        <taxon>Pseudomonadati</taxon>
        <taxon>Pseudomonadota</taxon>
        <taxon>Gammaproteobacteria</taxon>
        <taxon>Enterobacterales</taxon>
        <taxon>Yersiniaceae</taxon>
        <taxon>Chania</taxon>
    </lineage>
</organism>
<gene>
    <name evidence="3" type="ORF">Z042_16610</name>
</gene>
<dbReference type="InterPro" id="IPR000792">
    <property type="entry name" value="Tscrpt_reg_LuxR_C"/>
</dbReference>
<reference evidence="3 4" key="2">
    <citation type="submission" date="2015-03" db="EMBL/GenBank/DDBJ databases">
        <authorList>
            <person name="Chan K.-G."/>
        </authorList>
    </citation>
    <scope>NUCLEOTIDE SEQUENCE [LARGE SCALE GENOMIC DNA]</scope>
    <source>
        <strain evidence="3 4">RB-25</strain>
    </source>
</reference>
<sequence length="203" mass="23064">MINMESKKILLQCPCEFMRLGIMGLLDTPYSDEDNDTVINVSSLEKAEDVLITIFDFDIIILTINSMYYNAAELIYMLSYRIPIHHPDSKIIILTEDKCIKAIKRHLKGLGNIGIILEANESVEKIQSELSFTSHSNKKSNKSIARMTCVLSMRELTILKKLLSGKSITQVAKELAINYKTVSHYKRSAMNKLGIRTLHPLFI</sequence>
<dbReference type="PATRIC" id="fig|1441930.4.peg.3278"/>
<dbReference type="Pfam" id="PF00196">
    <property type="entry name" value="GerE"/>
    <property type="match status" value="1"/>
</dbReference>
<dbReference type="CDD" id="cd06170">
    <property type="entry name" value="LuxR_C_like"/>
    <property type="match status" value="1"/>
</dbReference>
<dbReference type="PROSITE" id="PS50043">
    <property type="entry name" value="HTH_LUXR_2"/>
    <property type="match status" value="1"/>
</dbReference>
<keyword evidence="1" id="KW-0238">DNA-binding</keyword>
<proteinExistence type="predicted"/>